<dbReference type="InterPro" id="IPR024370">
    <property type="entry name" value="PBP_domain"/>
</dbReference>
<dbReference type="SUPFAM" id="SSF53850">
    <property type="entry name" value="Periplasmic binding protein-like II"/>
    <property type="match status" value="1"/>
</dbReference>
<dbReference type="Proteomes" id="UP000029074">
    <property type="component" value="Unassembled WGS sequence"/>
</dbReference>
<feature type="chain" id="PRO_5007650247" description="Phosphate-binding protein" evidence="5">
    <location>
        <begin position="36"/>
        <end position="391"/>
    </location>
</feature>
<dbReference type="EMBL" id="ABXB03000003">
    <property type="protein sequence ID" value="EFA22839.1"/>
    <property type="molecule type" value="Genomic_DNA"/>
</dbReference>
<evidence type="ECO:0000313" key="7">
    <source>
        <dbReference type="EMBL" id="EFA22839.1"/>
    </source>
</evidence>
<dbReference type="AlphaFoldDB" id="D1NVI8"/>
<keyword evidence="2 4" id="KW-0813">Transport</keyword>
<evidence type="ECO:0000256" key="5">
    <source>
        <dbReference type="SAM" id="SignalP"/>
    </source>
</evidence>
<evidence type="ECO:0000256" key="4">
    <source>
        <dbReference type="PIRNR" id="PIRNR002756"/>
    </source>
</evidence>
<dbReference type="InterPro" id="IPR005673">
    <property type="entry name" value="ABC_phos-bd_PstS"/>
</dbReference>
<keyword evidence="5" id="KW-0732">Signal</keyword>
<organism evidence="7 9">
    <name type="scientific">Bifidobacterium gallicum DSM 20093 = LMG 11596</name>
    <dbReference type="NCBI Taxonomy" id="561180"/>
    <lineage>
        <taxon>Bacteria</taxon>
        <taxon>Bacillati</taxon>
        <taxon>Actinomycetota</taxon>
        <taxon>Actinomycetes</taxon>
        <taxon>Bifidobacteriales</taxon>
        <taxon>Bifidobacteriaceae</taxon>
        <taxon>Bifidobacterium</taxon>
    </lineage>
</organism>
<dbReference type="PANTHER" id="PTHR42996:SF1">
    <property type="entry name" value="PHOSPHATE-BINDING PROTEIN PSTS"/>
    <property type="match status" value="1"/>
</dbReference>
<sequence>MTLMNTKRHHGPTAIARALAAICGLALLIPVAACGDNAPIDNDTGAPASGITGNYAGAGASSQQAAVEAWISGFTSKNPGTSISYNPTGSGAGVTTFLTGATAWASSDKALSDQEVRESQQACASGTAFDVPVYISPIAIAFNLAGVEASDGSRAHLTMDAATIARIFNGSITRWNDAALQRLNPNITLPDLPITVVHRSDKSGTTQNFVEYLKDAAPKDWNYDISENWPNEVGQGAKGSTGVINTIDQANGTIGYADLSTIGSLGTVDIQVGDEAVPVSAEAAAKAIADSSVAEHLYGDNRVVIDVNHTTTAKGAYPVVLVSYDIVCPVYRHSGTTDFAKAWLRYITSDAGQRMATRAAGAAPLPQNIVEHIQTSIDAMGADAKTLKEQQ</sequence>
<dbReference type="InterPro" id="IPR050962">
    <property type="entry name" value="Phosphate-bind_PstS"/>
</dbReference>
<keyword evidence="10" id="KW-1185">Reference proteome</keyword>
<dbReference type="PANTHER" id="PTHR42996">
    <property type="entry name" value="PHOSPHATE-BINDING PROTEIN PSTS"/>
    <property type="match status" value="1"/>
</dbReference>
<name>D1NVI8_9BIFI</name>
<accession>D1NVI8</accession>
<dbReference type="GO" id="GO:0043190">
    <property type="term" value="C:ATP-binding cassette (ABC) transporter complex"/>
    <property type="evidence" value="ECO:0007669"/>
    <property type="project" value="InterPro"/>
</dbReference>
<comment type="similarity">
    <text evidence="1 4">Belongs to the PstS family.</text>
</comment>
<protein>
    <recommendedName>
        <fullName evidence="4">Phosphate-binding protein</fullName>
    </recommendedName>
</protein>
<feature type="signal peptide" evidence="5">
    <location>
        <begin position="1"/>
        <end position="35"/>
    </location>
</feature>
<dbReference type="RefSeq" id="WP_006295328.1">
    <property type="nucleotide sequence ID" value="NZ_ABXB03000003.1"/>
</dbReference>
<evidence type="ECO:0000256" key="1">
    <source>
        <dbReference type="ARBA" id="ARBA00008725"/>
    </source>
</evidence>
<evidence type="ECO:0000259" key="6">
    <source>
        <dbReference type="Pfam" id="PF12849"/>
    </source>
</evidence>
<evidence type="ECO:0000313" key="10">
    <source>
        <dbReference type="Proteomes" id="UP000029074"/>
    </source>
</evidence>
<dbReference type="STRING" id="561180.BIFGAL_03877"/>
<reference evidence="8 10" key="2">
    <citation type="submission" date="2014-03" db="EMBL/GenBank/DDBJ databases">
        <title>Genomics of Bifidobacteria.</title>
        <authorList>
            <person name="Ventura M."/>
            <person name="Milani C."/>
            <person name="Lugli G.A."/>
        </authorList>
    </citation>
    <scope>NUCLEOTIDE SEQUENCE [LARGE SCALE GENOMIC DNA]</scope>
    <source>
        <strain evidence="8 10">LMG 11596</strain>
    </source>
</reference>
<dbReference type="Proteomes" id="UP000003656">
    <property type="component" value="Unassembled WGS sequence"/>
</dbReference>
<evidence type="ECO:0000313" key="8">
    <source>
        <dbReference type="EMBL" id="KFI59449.1"/>
    </source>
</evidence>
<dbReference type="eggNOG" id="COG0226">
    <property type="taxonomic scope" value="Bacteria"/>
</dbReference>
<dbReference type="EMBL" id="JGYW01000003">
    <property type="protein sequence ID" value="KFI59449.1"/>
    <property type="molecule type" value="Genomic_DNA"/>
</dbReference>
<evidence type="ECO:0000256" key="3">
    <source>
        <dbReference type="ARBA" id="ARBA00022592"/>
    </source>
</evidence>
<dbReference type="Pfam" id="PF12849">
    <property type="entry name" value="PBP_like_2"/>
    <property type="match status" value="1"/>
</dbReference>
<evidence type="ECO:0000313" key="9">
    <source>
        <dbReference type="Proteomes" id="UP000003656"/>
    </source>
</evidence>
<dbReference type="GO" id="GO:0035435">
    <property type="term" value="P:phosphate ion transmembrane transport"/>
    <property type="evidence" value="ECO:0007669"/>
    <property type="project" value="InterPro"/>
</dbReference>
<dbReference type="CDD" id="cd13565">
    <property type="entry name" value="PBP2_PstS"/>
    <property type="match status" value="1"/>
</dbReference>
<dbReference type="Gene3D" id="3.40.190.10">
    <property type="entry name" value="Periplasmic binding protein-like II"/>
    <property type="match status" value="2"/>
</dbReference>
<gene>
    <name evidence="8" type="ORF">BGLCM_0562</name>
    <name evidence="7" type="ORF">BIFGAL_03877</name>
</gene>
<evidence type="ECO:0000256" key="2">
    <source>
        <dbReference type="ARBA" id="ARBA00022448"/>
    </source>
</evidence>
<reference evidence="7 9" key="1">
    <citation type="submission" date="2009-11" db="EMBL/GenBank/DDBJ databases">
        <authorList>
            <person name="Weinstock G."/>
            <person name="Sodergren E."/>
            <person name="Clifton S."/>
            <person name="Fulton L."/>
            <person name="Fulton B."/>
            <person name="Courtney L."/>
            <person name="Fronick C."/>
            <person name="Harrison M."/>
            <person name="Strong C."/>
            <person name="Farmer C."/>
            <person name="Delahaunty K."/>
            <person name="Markovic C."/>
            <person name="Hall O."/>
            <person name="Minx P."/>
            <person name="Tomlinson C."/>
            <person name="Mitreva M."/>
            <person name="Nelson J."/>
            <person name="Hou S."/>
            <person name="Wollam A."/>
            <person name="Pepin K.H."/>
            <person name="Johnson M."/>
            <person name="Bhonagiri V."/>
            <person name="Nash W.E."/>
            <person name="Warren W."/>
            <person name="Chinwalla A."/>
            <person name="Mardis E.R."/>
            <person name="Wilson R.K."/>
        </authorList>
    </citation>
    <scope>NUCLEOTIDE SEQUENCE [LARGE SCALE GENOMIC DNA]</scope>
    <source>
        <strain evidence="7 9">DSM 20093</strain>
    </source>
</reference>
<proteinExistence type="inferred from homology"/>
<dbReference type="GO" id="GO:0042301">
    <property type="term" value="F:phosphate ion binding"/>
    <property type="evidence" value="ECO:0007669"/>
    <property type="project" value="InterPro"/>
</dbReference>
<keyword evidence="3 4" id="KW-0592">Phosphate transport</keyword>
<feature type="domain" description="PBP" evidence="6">
    <location>
        <begin position="50"/>
        <end position="350"/>
    </location>
</feature>
<comment type="caution">
    <text evidence="7">The sequence shown here is derived from an EMBL/GenBank/DDBJ whole genome shotgun (WGS) entry which is preliminary data.</text>
</comment>
<dbReference type="PIRSF" id="PIRSF002756">
    <property type="entry name" value="PstS"/>
    <property type="match status" value="1"/>
</dbReference>